<dbReference type="AlphaFoldDB" id="A0A9N8Z4N7"/>
<evidence type="ECO:0000313" key="1">
    <source>
        <dbReference type="EMBL" id="CAG8472353.1"/>
    </source>
</evidence>
<dbReference type="EMBL" id="CAJVQA010000392">
    <property type="protein sequence ID" value="CAG8472353.1"/>
    <property type="molecule type" value="Genomic_DNA"/>
</dbReference>
<feature type="non-terminal residue" evidence="1">
    <location>
        <position position="1"/>
    </location>
</feature>
<evidence type="ECO:0000313" key="2">
    <source>
        <dbReference type="Proteomes" id="UP000789759"/>
    </source>
</evidence>
<proteinExistence type="predicted"/>
<dbReference type="OrthoDB" id="2449204at2759"/>
<protein>
    <submittedName>
        <fullName evidence="1">12935_t:CDS:1</fullName>
    </submittedName>
</protein>
<sequence length="112" mass="13092">DIEFTLSSNKYIIDTLSIVRYINEDDVFESSEHENELDTFFVIKNANDTLFESNNPESESNILTVIRNVEDNIYKNRDSKNKSKNSPLKEIYTGQTFISFEILEQSLKHYSI</sequence>
<organism evidence="1 2">
    <name type="scientific">Cetraspora pellucida</name>
    <dbReference type="NCBI Taxonomy" id="1433469"/>
    <lineage>
        <taxon>Eukaryota</taxon>
        <taxon>Fungi</taxon>
        <taxon>Fungi incertae sedis</taxon>
        <taxon>Mucoromycota</taxon>
        <taxon>Glomeromycotina</taxon>
        <taxon>Glomeromycetes</taxon>
        <taxon>Diversisporales</taxon>
        <taxon>Gigasporaceae</taxon>
        <taxon>Cetraspora</taxon>
    </lineage>
</organism>
<name>A0A9N8Z4N7_9GLOM</name>
<accession>A0A9N8Z4N7</accession>
<comment type="caution">
    <text evidence="1">The sequence shown here is derived from an EMBL/GenBank/DDBJ whole genome shotgun (WGS) entry which is preliminary data.</text>
</comment>
<dbReference type="Proteomes" id="UP000789759">
    <property type="component" value="Unassembled WGS sequence"/>
</dbReference>
<keyword evidence="2" id="KW-1185">Reference proteome</keyword>
<reference evidence="1" key="1">
    <citation type="submission" date="2021-06" db="EMBL/GenBank/DDBJ databases">
        <authorList>
            <person name="Kallberg Y."/>
            <person name="Tangrot J."/>
            <person name="Rosling A."/>
        </authorList>
    </citation>
    <scope>NUCLEOTIDE SEQUENCE</scope>
    <source>
        <strain evidence="1">FL966</strain>
    </source>
</reference>
<gene>
    <name evidence="1" type="ORF">CPELLU_LOCUS1132</name>
</gene>